<keyword evidence="2" id="KW-0012">Acyltransferase</keyword>
<feature type="non-terminal residue" evidence="2">
    <location>
        <position position="1"/>
    </location>
</feature>
<feature type="compositionally biased region" description="Gly residues" evidence="1">
    <location>
        <begin position="51"/>
        <end position="66"/>
    </location>
</feature>
<keyword evidence="2" id="KW-0808">Transferase</keyword>
<reference evidence="2" key="1">
    <citation type="submission" date="2020-02" db="EMBL/GenBank/DDBJ databases">
        <authorList>
            <person name="Meier V. D."/>
        </authorList>
    </citation>
    <scope>NUCLEOTIDE SEQUENCE</scope>
    <source>
        <strain evidence="2">AVDCRST_MAG91</strain>
    </source>
</reference>
<protein>
    <submittedName>
        <fullName evidence="2">Acyl-phosphate:glycerol-3-phosphate O-acyltransferase PlsY (EC)</fullName>
        <ecNumber evidence="2">2.3.1.n3</ecNumber>
    </submittedName>
</protein>
<name>A0A6J4U3R6_9SPHN</name>
<dbReference type="GO" id="GO:0016746">
    <property type="term" value="F:acyltransferase activity"/>
    <property type="evidence" value="ECO:0007669"/>
    <property type="project" value="UniProtKB-KW"/>
</dbReference>
<proteinExistence type="predicted"/>
<evidence type="ECO:0000256" key="1">
    <source>
        <dbReference type="SAM" id="MobiDB-lite"/>
    </source>
</evidence>
<dbReference type="EMBL" id="CADCVX010000653">
    <property type="protein sequence ID" value="CAA9539920.1"/>
    <property type="molecule type" value="Genomic_DNA"/>
</dbReference>
<evidence type="ECO:0000313" key="2">
    <source>
        <dbReference type="EMBL" id="CAA9539920.1"/>
    </source>
</evidence>
<accession>A0A6J4U3R6</accession>
<organism evidence="2">
    <name type="scientific">uncultured Sphingomonadaceae bacterium</name>
    <dbReference type="NCBI Taxonomy" id="169976"/>
    <lineage>
        <taxon>Bacteria</taxon>
        <taxon>Pseudomonadati</taxon>
        <taxon>Pseudomonadota</taxon>
        <taxon>Alphaproteobacteria</taxon>
        <taxon>Sphingomonadales</taxon>
        <taxon>Sphingomonadaceae</taxon>
        <taxon>environmental samples</taxon>
    </lineage>
</organism>
<feature type="non-terminal residue" evidence="2">
    <location>
        <position position="194"/>
    </location>
</feature>
<dbReference type="AlphaFoldDB" id="A0A6J4U3R6"/>
<dbReference type="EC" id="2.3.1.n3" evidence="2"/>
<sequence>DQRGPVASARLPAGLDPVRAAAHPHRRRWRFAKRRVRQHRRDQRLAHRAQGAGGGDVGVGRAQGRGRGLDRGRGLAGVRAVRGGGGVLRTSVPGLAAVRGRQGRRDAAGDRDSVQLAIRIGLRRYLARDAGAAALLVGRGDRGCRLRPCRRGAVRALRPRAALLRLCADGVVEAPRQCRAPVRRGRTAGRAEGV</sequence>
<gene>
    <name evidence="2" type="ORF">AVDCRST_MAG91-3756</name>
</gene>
<feature type="region of interest" description="Disordered" evidence="1">
    <location>
        <begin position="31"/>
        <end position="72"/>
    </location>
</feature>
<feature type="compositionally biased region" description="Basic residues" evidence="1">
    <location>
        <begin position="31"/>
        <end position="42"/>
    </location>
</feature>